<reference evidence="10 11" key="1">
    <citation type="submission" date="2008-09" db="EMBL/GenBank/DDBJ databases">
        <authorList>
            <person name="Fulton L."/>
            <person name="Clifton S."/>
            <person name="Fulton B."/>
            <person name="Xu J."/>
            <person name="Minx P."/>
            <person name="Pepin K.H."/>
            <person name="Johnson M."/>
            <person name="Thiruvilangam P."/>
            <person name="Bhonagiri V."/>
            <person name="Nash W.E."/>
            <person name="Mardis E.R."/>
            <person name="Wilson R.K."/>
        </authorList>
    </citation>
    <scope>NUCLEOTIDE SEQUENCE [LARGE SCALE GENOMIC DNA]</scope>
    <source>
        <strain evidence="10 11">DSM 13275</strain>
    </source>
</reference>
<comment type="similarity">
    <text evidence="8">Belongs to the P-Pant transferase superfamily. AcpS family.</text>
</comment>
<dbReference type="SUPFAM" id="SSF56214">
    <property type="entry name" value="4'-phosphopantetheinyl transferase"/>
    <property type="match status" value="1"/>
</dbReference>
<dbReference type="GO" id="GO:0005737">
    <property type="term" value="C:cytoplasm"/>
    <property type="evidence" value="ECO:0007669"/>
    <property type="project" value="UniProtKB-SubCell"/>
</dbReference>
<evidence type="ECO:0000256" key="6">
    <source>
        <dbReference type="ARBA" id="ARBA00023098"/>
    </source>
</evidence>
<dbReference type="GO" id="GO:0000287">
    <property type="term" value="F:magnesium ion binding"/>
    <property type="evidence" value="ECO:0007669"/>
    <property type="project" value="UniProtKB-UniRule"/>
</dbReference>
<evidence type="ECO:0000256" key="7">
    <source>
        <dbReference type="ARBA" id="ARBA00023160"/>
    </source>
</evidence>
<proteinExistence type="inferred from homology"/>
<feature type="binding site" evidence="8">
    <location>
        <position position="9"/>
    </location>
    <ligand>
        <name>Mg(2+)</name>
        <dbReference type="ChEBI" id="CHEBI:18420"/>
    </ligand>
</feature>
<dbReference type="Proteomes" id="UP000003178">
    <property type="component" value="Unassembled WGS sequence"/>
</dbReference>
<keyword evidence="4 8" id="KW-0276">Fatty acid metabolism</keyword>
<dbReference type="InterPro" id="IPR008278">
    <property type="entry name" value="4-PPantetheinyl_Trfase_dom"/>
</dbReference>
<comment type="function">
    <text evidence="8">Transfers the 4'-phosphopantetheine moiety from coenzyme A to a Ser of acyl-carrier-protein.</text>
</comment>
<evidence type="ECO:0000256" key="3">
    <source>
        <dbReference type="ARBA" id="ARBA00022723"/>
    </source>
</evidence>
<evidence type="ECO:0000256" key="4">
    <source>
        <dbReference type="ARBA" id="ARBA00022832"/>
    </source>
</evidence>
<feature type="binding site" evidence="8">
    <location>
        <position position="56"/>
    </location>
    <ligand>
        <name>Mg(2+)</name>
        <dbReference type="ChEBI" id="CHEBI:18420"/>
    </ligand>
</feature>
<gene>
    <name evidence="8 10" type="primary">acpS</name>
    <name evidence="10" type="ORF">CLOHIR_02217</name>
</gene>
<dbReference type="HOGENOM" id="CLU_089696_0_2_9"/>
<comment type="caution">
    <text evidence="10">The sequence shown here is derived from an EMBL/GenBank/DDBJ whole genome shotgun (WGS) entry which is preliminary data.</text>
</comment>
<evidence type="ECO:0000256" key="5">
    <source>
        <dbReference type="ARBA" id="ARBA00022842"/>
    </source>
</evidence>
<evidence type="ECO:0000313" key="10">
    <source>
        <dbReference type="EMBL" id="EEA84133.1"/>
    </source>
</evidence>
<keyword evidence="2 8" id="KW-0808">Transferase</keyword>
<evidence type="ECO:0000259" key="9">
    <source>
        <dbReference type="Pfam" id="PF01648"/>
    </source>
</evidence>
<evidence type="ECO:0000256" key="8">
    <source>
        <dbReference type="HAMAP-Rule" id="MF_00101"/>
    </source>
</evidence>
<organism evidence="10 11">
    <name type="scientific">Peptacetobacter hiranonis (strain DSM 13275 / JCM 10541 / KCTC 15199 / TO-931)</name>
    <name type="common">Clostridium hiranonis</name>
    <dbReference type="NCBI Taxonomy" id="500633"/>
    <lineage>
        <taxon>Bacteria</taxon>
        <taxon>Bacillati</taxon>
        <taxon>Bacillota</taxon>
        <taxon>Clostridia</taxon>
        <taxon>Peptostreptococcales</taxon>
        <taxon>Peptostreptococcaceae</taxon>
        <taxon>Peptacetobacter</taxon>
    </lineage>
</organism>
<reference evidence="10 11" key="2">
    <citation type="submission" date="2008-10" db="EMBL/GenBank/DDBJ databases">
        <title>Draft genome sequence of Clostridium hiranonis (DSM 13275).</title>
        <authorList>
            <person name="Sudarsanam P."/>
            <person name="Ley R."/>
            <person name="Guruge J."/>
            <person name="Turnbaugh P.J."/>
            <person name="Mahowald M."/>
            <person name="Liep D."/>
            <person name="Gordon J."/>
        </authorList>
    </citation>
    <scope>NUCLEOTIDE SEQUENCE [LARGE SCALE GENOMIC DNA]</scope>
    <source>
        <strain evidence="10 11">DSM 13275</strain>
    </source>
</reference>
<keyword evidence="8" id="KW-0963">Cytoplasm</keyword>
<dbReference type="STRING" id="500633.CLOHIR_02217"/>
<evidence type="ECO:0000313" key="11">
    <source>
        <dbReference type="Proteomes" id="UP000003178"/>
    </source>
</evidence>
<dbReference type="OrthoDB" id="517356at2"/>
<name>B6G255_PEPHT</name>
<dbReference type="HAMAP" id="MF_00101">
    <property type="entry name" value="AcpS"/>
    <property type="match status" value="1"/>
</dbReference>
<dbReference type="InterPro" id="IPR037143">
    <property type="entry name" value="4-PPantetheinyl_Trfase_dom_sf"/>
</dbReference>
<dbReference type="Gene3D" id="3.90.470.20">
    <property type="entry name" value="4'-phosphopantetheinyl transferase domain"/>
    <property type="match status" value="1"/>
</dbReference>
<dbReference type="Pfam" id="PF01648">
    <property type="entry name" value="ACPS"/>
    <property type="match status" value="1"/>
</dbReference>
<protein>
    <recommendedName>
        <fullName evidence="8">Holo-[acyl-carrier-protein] synthase</fullName>
        <shortName evidence="8">Holo-ACP synthase</shortName>
        <ecNumber evidence="8">2.7.8.7</ecNumber>
    </recommendedName>
    <alternativeName>
        <fullName evidence="8">4'-phosphopantetheinyl transferase AcpS</fullName>
    </alternativeName>
</protein>
<dbReference type="NCBIfam" id="TIGR00516">
    <property type="entry name" value="acpS"/>
    <property type="match status" value="1"/>
</dbReference>
<dbReference type="AlphaFoldDB" id="B6G255"/>
<dbReference type="eggNOG" id="COG0736">
    <property type="taxonomic scope" value="Bacteria"/>
</dbReference>
<evidence type="ECO:0000256" key="2">
    <source>
        <dbReference type="ARBA" id="ARBA00022679"/>
    </source>
</evidence>
<dbReference type="EMBL" id="ABWP01000088">
    <property type="protein sequence ID" value="EEA84133.1"/>
    <property type="molecule type" value="Genomic_DNA"/>
</dbReference>
<keyword evidence="6 8" id="KW-0443">Lipid metabolism</keyword>
<keyword evidence="3 8" id="KW-0479">Metal-binding</keyword>
<dbReference type="GO" id="GO:0006633">
    <property type="term" value="P:fatty acid biosynthetic process"/>
    <property type="evidence" value="ECO:0007669"/>
    <property type="project" value="UniProtKB-UniRule"/>
</dbReference>
<keyword evidence="1 8" id="KW-0444">Lipid biosynthesis</keyword>
<comment type="catalytic activity">
    <reaction evidence="8">
        <text>apo-[ACP] + CoA = holo-[ACP] + adenosine 3',5'-bisphosphate + H(+)</text>
        <dbReference type="Rhea" id="RHEA:12068"/>
        <dbReference type="Rhea" id="RHEA-COMP:9685"/>
        <dbReference type="Rhea" id="RHEA-COMP:9690"/>
        <dbReference type="ChEBI" id="CHEBI:15378"/>
        <dbReference type="ChEBI" id="CHEBI:29999"/>
        <dbReference type="ChEBI" id="CHEBI:57287"/>
        <dbReference type="ChEBI" id="CHEBI:58343"/>
        <dbReference type="ChEBI" id="CHEBI:64479"/>
        <dbReference type="EC" id="2.7.8.7"/>
    </reaction>
</comment>
<keyword evidence="5 8" id="KW-0460">Magnesium</keyword>
<sequence>MEIFGIGTDIIEISRIKKSLESDGFLRRIFTDNEIEYFESRGMKRESVAATFSAKEAISKAVGTGIRGFNFNDIEVLRDEKGRPYVIAHGNFKKLCSDNNICEIKVSLSHCREYAVANAMAITRSE</sequence>
<evidence type="ECO:0000256" key="1">
    <source>
        <dbReference type="ARBA" id="ARBA00022516"/>
    </source>
</evidence>
<dbReference type="NCBIfam" id="TIGR00556">
    <property type="entry name" value="pantethn_trn"/>
    <property type="match status" value="1"/>
</dbReference>
<feature type="domain" description="4'-phosphopantetheinyl transferase" evidence="9">
    <location>
        <begin position="5"/>
        <end position="97"/>
    </location>
</feature>
<keyword evidence="7 8" id="KW-0275">Fatty acid biosynthesis</keyword>
<dbReference type="GO" id="GO:0008897">
    <property type="term" value="F:holo-[acyl-carrier-protein] synthase activity"/>
    <property type="evidence" value="ECO:0007669"/>
    <property type="project" value="UniProtKB-UniRule"/>
</dbReference>
<accession>B6G255</accession>
<dbReference type="InterPro" id="IPR004568">
    <property type="entry name" value="Ppantetheine-prot_Trfase_dom"/>
</dbReference>
<dbReference type="EC" id="2.7.8.7" evidence="8"/>
<comment type="cofactor">
    <cofactor evidence="8">
        <name>Mg(2+)</name>
        <dbReference type="ChEBI" id="CHEBI:18420"/>
    </cofactor>
</comment>
<keyword evidence="11" id="KW-1185">Reference proteome</keyword>
<dbReference type="InterPro" id="IPR002582">
    <property type="entry name" value="ACPS"/>
</dbReference>
<dbReference type="RefSeq" id="WP_006441057.1">
    <property type="nucleotide sequence ID" value="NZ_DS995362.1"/>
</dbReference>
<comment type="subcellular location">
    <subcellularLocation>
        <location evidence="8">Cytoplasm</location>
    </subcellularLocation>
</comment>